<reference evidence="2" key="1">
    <citation type="journal article" date="2019" name="Int. J. Syst. Evol. Microbiol.">
        <title>The Global Catalogue of Microorganisms (GCM) 10K type strain sequencing project: providing services to taxonomists for standard genome sequencing and annotation.</title>
        <authorList>
            <consortium name="The Broad Institute Genomics Platform"/>
            <consortium name="The Broad Institute Genome Sequencing Center for Infectious Disease"/>
            <person name="Wu L."/>
            <person name="Ma J."/>
        </authorList>
    </citation>
    <scope>NUCLEOTIDE SEQUENCE [LARGE SCALE GENOMIC DNA]</scope>
    <source>
        <strain evidence="2">CCUG 56754</strain>
    </source>
</reference>
<evidence type="ECO:0000313" key="2">
    <source>
        <dbReference type="Proteomes" id="UP001597040"/>
    </source>
</evidence>
<protein>
    <submittedName>
        <fullName evidence="1">Uncharacterized protein</fullName>
    </submittedName>
</protein>
<gene>
    <name evidence="1" type="ORF">ACFQ3N_16700</name>
</gene>
<dbReference type="Proteomes" id="UP001597040">
    <property type="component" value="Unassembled WGS sequence"/>
</dbReference>
<dbReference type="EMBL" id="JBHTKJ010000053">
    <property type="protein sequence ID" value="MFD1040014.1"/>
    <property type="molecule type" value="Genomic_DNA"/>
</dbReference>
<dbReference type="RefSeq" id="WP_390363692.1">
    <property type="nucleotide sequence ID" value="NZ_JBHTKJ010000053.1"/>
</dbReference>
<evidence type="ECO:0000313" key="1">
    <source>
        <dbReference type="EMBL" id="MFD1040014.1"/>
    </source>
</evidence>
<comment type="caution">
    <text evidence="1">The sequence shown here is derived from an EMBL/GenBank/DDBJ whole genome shotgun (WGS) entry which is preliminary data.</text>
</comment>
<organism evidence="1 2">
    <name type="scientific">Virgibacillus byunsanensis</name>
    <dbReference type="NCBI Taxonomy" id="570945"/>
    <lineage>
        <taxon>Bacteria</taxon>
        <taxon>Bacillati</taxon>
        <taxon>Bacillota</taxon>
        <taxon>Bacilli</taxon>
        <taxon>Bacillales</taxon>
        <taxon>Bacillaceae</taxon>
        <taxon>Virgibacillus</taxon>
    </lineage>
</organism>
<name>A0ABW3LSL8_9BACI</name>
<sequence length="78" mass="9114">MANERVKSQILETVENQLKMEDPICTTKTYQRLRESGYSGNKAKEMIGAILIEEMYLIMKDHVPFSEERYAKKLSDLK</sequence>
<accession>A0ABW3LSL8</accession>
<keyword evidence="2" id="KW-1185">Reference proteome</keyword>
<proteinExistence type="predicted"/>